<feature type="transmembrane region" description="Helical" evidence="6">
    <location>
        <begin position="20"/>
        <end position="38"/>
    </location>
</feature>
<dbReference type="InterPro" id="IPR051449">
    <property type="entry name" value="ABC-2_transporter_component"/>
</dbReference>
<feature type="domain" description="ABC-2 type transporter transmembrane" evidence="7">
    <location>
        <begin position="19"/>
        <end position="392"/>
    </location>
</feature>
<feature type="transmembrane region" description="Helical" evidence="6">
    <location>
        <begin position="279"/>
        <end position="298"/>
    </location>
</feature>
<keyword evidence="9" id="KW-1185">Reference proteome</keyword>
<keyword evidence="2" id="KW-1003">Cell membrane</keyword>
<comment type="caution">
    <text evidence="8">The sequence shown here is derived from an EMBL/GenBank/DDBJ whole genome shotgun (WGS) entry which is preliminary data.</text>
</comment>
<organism evidence="8 9">
    <name type="scientific">Halalkalibacter nanhaiisediminis</name>
    <dbReference type="NCBI Taxonomy" id="688079"/>
    <lineage>
        <taxon>Bacteria</taxon>
        <taxon>Bacillati</taxon>
        <taxon>Bacillota</taxon>
        <taxon>Bacilli</taxon>
        <taxon>Bacillales</taxon>
        <taxon>Bacillaceae</taxon>
        <taxon>Halalkalibacter</taxon>
    </lineage>
</organism>
<feature type="transmembrane region" description="Helical" evidence="6">
    <location>
        <begin position="374"/>
        <end position="395"/>
    </location>
</feature>
<comment type="subcellular location">
    <subcellularLocation>
        <location evidence="1">Cell membrane</location>
        <topology evidence="1">Multi-pass membrane protein</topology>
    </subcellularLocation>
</comment>
<evidence type="ECO:0000256" key="6">
    <source>
        <dbReference type="SAM" id="Phobius"/>
    </source>
</evidence>
<feature type="transmembrane region" description="Helical" evidence="6">
    <location>
        <begin position="349"/>
        <end position="368"/>
    </location>
</feature>
<feature type="transmembrane region" description="Helical" evidence="6">
    <location>
        <begin position="235"/>
        <end position="259"/>
    </location>
</feature>
<keyword evidence="5 6" id="KW-0472">Membrane</keyword>
<reference evidence="8 9" key="1">
    <citation type="journal article" date="2015" name="Stand. Genomic Sci.">
        <title>Genomic Encyclopedia of Bacterial and Archaeal Type Strains, Phase III: the genomes of soil and plant-associated and newly described type strains.</title>
        <authorList>
            <person name="Whitman W.B."/>
            <person name="Woyke T."/>
            <person name="Klenk H.P."/>
            <person name="Zhou Y."/>
            <person name="Lilburn T.G."/>
            <person name="Beck B.J."/>
            <person name="De Vos P."/>
            <person name="Vandamme P."/>
            <person name="Eisen J.A."/>
            <person name="Garrity G."/>
            <person name="Hugenholtz P."/>
            <person name="Kyrpides N.C."/>
        </authorList>
    </citation>
    <scope>NUCLEOTIDE SEQUENCE [LARGE SCALE GENOMIC DNA]</scope>
    <source>
        <strain evidence="8 9">CGMCC 1.10116</strain>
    </source>
</reference>
<evidence type="ECO:0000259" key="7">
    <source>
        <dbReference type="Pfam" id="PF12698"/>
    </source>
</evidence>
<evidence type="ECO:0000256" key="4">
    <source>
        <dbReference type="ARBA" id="ARBA00022989"/>
    </source>
</evidence>
<dbReference type="InterPro" id="IPR013525">
    <property type="entry name" value="ABC2_TM"/>
</dbReference>
<proteinExistence type="predicted"/>
<dbReference type="PANTHER" id="PTHR30294">
    <property type="entry name" value="MEMBRANE COMPONENT OF ABC TRANSPORTER YHHJ-RELATED"/>
    <property type="match status" value="1"/>
</dbReference>
<evidence type="ECO:0000256" key="5">
    <source>
        <dbReference type="ARBA" id="ARBA00023136"/>
    </source>
</evidence>
<dbReference type="GO" id="GO:0005886">
    <property type="term" value="C:plasma membrane"/>
    <property type="evidence" value="ECO:0007669"/>
    <property type="project" value="UniProtKB-SubCell"/>
</dbReference>
<feature type="transmembrane region" description="Helical" evidence="6">
    <location>
        <begin position="185"/>
        <end position="206"/>
    </location>
</feature>
<sequence length="422" mass="47146">MRNFWIIAFHTYLNRLLTKTFLFTTIITLLFVLFFMNMDRLFMMFESDAESEMTQIVVVDETNKMYALLEEQMAPFSERLQLINSQESSEQAKQDITDGIYDAALVISNDEDQNIRGMYFSDSLTQTFAPRQLEQALQHIKETQKTVELGLSEAELEQIYTPIAFDLSTVSEGAKSEDEIMQAQSIVYILLFIIYISVLIFGNMIATEIATEKSSRVMEILVSSVSPITQMFGKIVGIGLLALTQYGILFLVGLGNILLRSSGSSEEGELLSDLINQNIPLNLIGYAIVFFILGYFLYATLAATLGSLVSRIEDVNQMLGPVNFLVIGAFFIAMFGLNAPESTIVTISSYIPFFAPMLMFLRVGILNIPIWEVALSIGILVATIILLAMIGARIFKGGVLMYGKSSILKDIKKALQLSRNEK</sequence>
<dbReference type="OrthoDB" id="9768837at2"/>
<evidence type="ECO:0000313" key="8">
    <source>
        <dbReference type="EMBL" id="TWI56201.1"/>
    </source>
</evidence>
<evidence type="ECO:0000256" key="2">
    <source>
        <dbReference type="ARBA" id="ARBA00022475"/>
    </source>
</evidence>
<keyword evidence="3 6" id="KW-0812">Transmembrane</keyword>
<protein>
    <submittedName>
        <fullName evidence="8">ABC-2 type transport system permease protein</fullName>
    </submittedName>
</protein>
<dbReference type="PANTHER" id="PTHR30294:SF29">
    <property type="entry name" value="MULTIDRUG ABC TRANSPORTER PERMEASE YBHS-RELATED"/>
    <property type="match status" value="1"/>
</dbReference>
<evidence type="ECO:0000256" key="1">
    <source>
        <dbReference type="ARBA" id="ARBA00004651"/>
    </source>
</evidence>
<name>A0A562QHJ3_9BACI</name>
<gene>
    <name evidence="8" type="ORF">IQ10_02092</name>
</gene>
<keyword evidence="4 6" id="KW-1133">Transmembrane helix</keyword>
<feature type="transmembrane region" description="Helical" evidence="6">
    <location>
        <begin position="318"/>
        <end position="337"/>
    </location>
</feature>
<dbReference type="GO" id="GO:0140359">
    <property type="term" value="F:ABC-type transporter activity"/>
    <property type="evidence" value="ECO:0007669"/>
    <property type="project" value="InterPro"/>
</dbReference>
<evidence type="ECO:0000256" key="3">
    <source>
        <dbReference type="ARBA" id="ARBA00022692"/>
    </source>
</evidence>
<dbReference type="EMBL" id="VLKZ01000005">
    <property type="protein sequence ID" value="TWI56201.1"/>
    <property type="molecule type" value="Genomic_DNA"/>
</dbReference>
<dbReference type="RefSeq" id="WP_144450406.1">
    <property type="nucleotide sequence ID" value="NZ_VLKZ01000005.1"/>
</dbReference>
<dbReference type="Gene3D" id="3.40.190.10">
    <property type="entry name" value="Periplasmic binding protein-like II"/>
    <property type="match status" value="1"/>
</dbReference>
<dbReference type="Pfam" id="PF12698">
    <property type="entry name" value="ABC2_membrane_3"/>
    <property type="match status" value="1"/>
</dbReference>
<accession>A0A562QHJ3</accession>
<evidence type="ECO:0000313" key="9">
    <source>
        <dbReference type="Proteomes" id="UP000315711"/>
    </source>
</evidence>
<dbReference type="AlphaFoldDB" id="A0A562QHJ3"/>
<dbReference type="Proteomes" id="UP000315711">
    <property type="component" value="Unassembled WGS sequence"/>
</dbReference>